<sequence>MWMWQTIQDRLFGFLPERSALTMAVIYFVVCFVSLKISEKLTHAYSLPWQKQENQRVREKIRKEESE</sequence>
<keyword evidence="1" id="KW-0472">Membrane</keyword>
<dbReference type="Proteomes" id="UP000248066">
    <property type="component" value="Unassembled WGS sequence"/>
</dbReference>
<protein>
    <submittedName>
        <fullName evidence="2">Uncharacterized protein</fullName>
    </submittedName>
</protein>
<accession>A0A2W0HD89</accession>
<keyword evidence="1" id="KW-0812">Transmembrane</keyword>
<reference evidence="2 3" key="1">
    <citation type="submission" date="2017-10" db="EMBL/GenBank/DDBJ databases">
        <title>Bacillus sp. nov., a halophilic bacterium isolated from a Yangshapao Lake.</title>
        <authorList>
            <person name="Wang H."/>
        </authorList>
    </citation>
    <scope>NUCLEOTIDE SEQUENCE [LARGE SCALE GENOMIC DNA]</scope>
    <source>
        <strain evidence="2 3">YSP-3</strain>
    </source>
</reference>
<gene>
    <name evidence="2" type="ORF">CR205_09745</name>
</gene>
<dbReference type="EMBL" id="PDOF01000001">
    <property type="protein sequence ID" value="PYZ98831.1"/>
    <property type="molecule type" value="Genomic_DNA"/>
</dbReference>
<keyword evidence="1" id="KW-1133">Transmembrane helix</keyword>
<proteinExistence type="predicted"/>
<organism evidence="2 3">
    <name type="scientific">Alteribacter lacisalsi</name>
    <dbReference type="NCBI Taxonomy" id="2045244"/>
    <lineage>
        <taxon>Bacteria</taxon>
        <taxon>Bacillati</taxon>
        <taxon>Bacillota</taxon>
        <taxon>Bacilli</taxon>
        <taxon>Bacillales</taxon>
        <taxon>Bacillaceae</taxon>
        <taxon>Alteribacter</taxon>
    </lineage>
</organism>
<name>A0A2W0HD89_9BACI</name>
<evidence type="ECO:0000313" key="3">
    <source>
        <dbReference type="Proteomes" id="UP000248066"/>
    </source>
</evidence>
<evidence type="ECO:0000313" key="2">
    <source>
        <dbReference type="EMBL" id="PYZ98831.1"/>
    </source>
</evidence>
<feature type="transmembrane region" description="Helical" evidence="1">
    <location>
        <begin position="20"/>
        <end position="37"/>
    </location>
</feature>
<evidence type="ECO:0000256" key="1">
    <source>
        <dbReference type="SAM" id="Phobius"/>
    </source>
</evidence>
<dbReference type="AlphaFoldDB" id="A0A2W0HD89"/>
<keyword evidence="3" id="KW-1185">Reference proteome</keyword>
<comment type="caution">
    <text evidence="2">The sequence shown here is derived from an EMBL/GenBank/DDBJ whole genome shotgun (WGS) entry which is preliminary data.</text>
</comment>